<dbReference type="PROSITE" id="PS50075">
    <property type="entry name" value="CARRIER"/>
    <property type="match status" value="1"/>
</dbReference>
<proteinExistence type="predicted"/>
<protein>
    <submittedName>
        <fullName evidence="4">Alpha/beta fold hydrolase</fullName>
    </submittedName>
</protein>
<dbReference type="Pfam" id="PF00550">
    <property type="entry name" value="PP-binding"/>
    <property type="match status" value="1"/>
</dbReference>
<sequence>RADDQVKIRGFRVELGEIGSVLATHPQVARAAVIVREDRPGDRRLAAYLVAADPTDPPTPGDLRDHLARLLPEHMVPAAFTVLDALPLRGNGKLNRDLLPAPEQVGPVSGRGPRTPREEVLCELFAETLGLASVGIDDDFFALGGHSLLAARLLSRIRRTLGLELAMSTIFEKPTVAGLAERAGLAATQDSSLETMLPLRTGGDRPPLFCIHPGGGLSWAYAGLLRHLPTDVPVYGVQARGLLRPDDMPPTVEEMAADYTARIRQVHPRGPYRLLGWSFGGLVAFEVALRLQAQGATVDLLTLMDCFPDVPIHYRIDSRQMLASLLDPTRPHDVPQEGSENLARAVEMVRDNGGALAALNETRIQAILQAMAHNRAIGRDYRPASTLTGDILFFLATEGRMPDAPMPEVWGKHVTGEVVWHAVAATHLGMGAPEPLTQIGQIVADTMAARDTGPVVSAPDGGNK</sequence>
<dbReference type="InterPro" id="IPR025110">
    <property type="entry name" value="AMP-bd_C"/>
</dbReference>
<keyword evidence="5" id="KW-1185">Reference proteome</keyword>
<reference evidence="4 5" key="1">
    <citation type="submission" date="2019-02" db="EMBL/GenBank/DDBJ databases">
        <title>Draft genome sequences of novel Actinobacteria.</title>
        <authorList>
            <person name="Sahin N."/>
            <person name="Ay H."/>
            <person name="Saygin H."/>
        </authorList>
    </citation>
    <scope>NUCLEOTIDE SEQUENCE [LARGE SCALE GENOMIC DNA]</scope>
    <source>
        <strain evidence="4 5">JCM 30529</strain>
    </source>
</reference>
<feature type="non-terminal residue" evidence="4">
    <location>
        <position position="1"/>
    </location>
</feature>
<gene>
    <name evidence="4" type="ORF">E1091_15845</name>
</gene>
<comment type="caution">
    <text evidence="4">The sequence shown here is derived from an EMBL/GenBank/DDBJ whole genome shotgun (WGS) entry which is preliminary data.</text>
</comment>
<dbReference type="SMART" id="SM00823">
    <property type="entry name" value="PKS_PP"/>
    <property type="match status" value="1"/>
</dbReference>
<evidence type="ECO:0000259" key="3">
    <source>
        <dbReference type="PROSITE" id="PS50075"/>
    </source>
</evidence>
<name>A0ABY2DII9_9ACTN</name>
<dbReference type="SUPFAM" id="SSF56801">
    <property type="entry name" value="Acetyl-CoA synthetase-like"/>
    <property type="match status" value="1"/>
</dbReference>
<dbReference type="Proteomes" id="UP000295626">
    <property type="component" value="Unassembled WGS sequence"/>
</dbReference>
<keyword evidence="1" id="KW-0596">Phosphopantetheine</keyword>
<evidence type="ECO:0000313" key="4">
    <source>
        <dbReference type="EMBL" id="TDB87346.1"/>
    </source>
</evidence>
<evidence type="ECO:0000313" key="5">
    <source>
        <dbReference type="Proteomes" id="UP000295626"/>
    </source>
</evidence>
<keyword evidence="2" id="KW-0597">Phosphoprotein</keyword>
<dbReference type="SUPFAM" id="SSF53474">
    <property type="entry name" value="alpha/beta-Hydrolases"/>
    <property type="match status" value="1"/>
</dbReference>
<dbReference type="InterPro" id="IPR020806">
    <property type="entry name" value="PKS_PP-bd"/>
</dbReference>
<dbReference type="Gene3D" id="3.30.300.30">
    <property type="match status" value="1"/>
</dbReference>
<feature type="domain" description="Carrier" evidence="3">
    <location>
        <begin position="112"/>
        <end position="187"/>
    </location>
</feature>
<dbReference type="InterPro" id="IPR009081">
    <property type="entry name" value="PP-bd_ACP"/>
</dbReference>
<dbReference type="PROSITE" id="PS00012">
    <property type="entry name" value="PHOSPHOPANTETHEINE"/>
    <property type="match status" value="1"/>
</dbReference>
<dbReference type="PANTHER" id="PTHR44845:SF6">
    <property type="entry name" value="BETA-ALANINE-ACTIVATING ENZYME"/>
    <property type="match status" value="1"/>
</dbReference>
<dbReference type="InterPro" id="IPR029058">
    <property type="entry name" value="AB_hydrolase_fold"/>
</dbReference>
<accession>A0ABY2DII9</accession>
<dbReference type="EMBL" id="SMKE01000681">
    <property type="protein sequence ID" value="TDB87346.1"/>
    <property type="molecule type" value="Genomic_DNA"/>
</dbReference>
<organism evidence="4 5">
    <name type="scientific">Micromonospora fluostatini</name>
    <dbReference type="NCBI Taxonomy" id="1629071"/>
    <lineage>
        <taxon>Bacteria</taxon>
        <taxon>Bacillati</taxon>
        <taxon>Actinomycetota</taxon>
        <taxon>Actinomycetes</taxon>
        <taxon>Micromonosporales</taxon>
        <taxon>Micromonosporaceae</taxon>
        <taxon>Micromonospora</taxon>
    </lineage>
</organism>
<dbReference type="PANTHER" id="PTHR44845">
    <property type="entry name" value="CARRIER DOMAIN-CONTAINING PROTEIN"/>
    <property type="match status" value="1"/>
</dbReference>
<dbReference type="SUPFAM" id="SSF47336">
    <property type="entry name" value="ACP-like"/>
    <property type="match status" value="1"/>
</dbReference>
<keyword evidence="4" id="KW-0378">Hydrolase</keyword>
<dbReference type="InterPro" id="IPR036736">
    <property type="entry name" value="ACP-like_sf"/>
</dbReference>
<dbReference type="Pfam" id="PF00975">
    <property type="entry name" value="Thioesterase"/>
    <property type="match status" value="1"/>
</dbReference>
<dbReference type="InterPro" id="IPR006162">
    <property type="entry name" value="Ppantetheine_attach_site"/>
</dbReference>
<dbReference type="GO" id="GO:0016787">
    <property type="term" value="F:hydrolase activity"/>
    <property type="evidence" value="ECO:0007669"/>
    <property type="project" value="UniProtKB-KW"/>
</dbReference>
<dbReference type="InterPro" id="IPR045851">
    <property type="entry name" value="AMP-bd_C_sf"/>
</dbReference>
<evidence type="ECO:0000256" key="2">
    <source>
        <dbReference type="ARBA" id="ARBA00022553"/>
    </source>
</evidence>
<evidence type="ECO:0000256" key="1">
    <source>
        <dbReference type="ARBA" id="ARBA00022450"/>
    </source>
</evidence>
<dbReference type="InterPro" id="IPR001031">
    <property type="entry name" value="Thioesterase"/>
</dbReference>
<dbReference type="Pfam" id="PF13193">
    <property type="entry name" value="AMP-binding_C"/>
    <property type="match status" value="1"/>
</dbReference>
<dbReference type="Gene3D" id="3.40.50.1820">
    <property type="entry name" value="alpha/beta hydrolase"/>
    <property type="match status" value="1"/>
</dbReference>